<dbReference type="Pfam" id="PF19618">
    <property type="entry name" value="DUF6123"/>
    <property type="match status" value="1"/>
</dbReference>
<evidence type="ECO:0000313" key="2">
    <source>
        <dbReference type="Proteomes" id="UP001223586"/>
    </source>
</evidence>
<comment type="caution">
    <text evidence="1">The sequence shown here is derived from an EMBL/GenBank/DDBJ whole genome shotgun (WGS) entry which is preliminary data.</text>
</comment>
<reference evidence="1 2" key="1">
    <citation type="submission" date="2023-07" db="EMBL/GenBank/DDBJ databases">
        <title>Genomic Encyclopedia of Type Strains, Phase IV (KMG-IV): sequencing the most valuable type-strain genomes for metagenomic binning, comparative biology and taxonomic classification.</title>
        <authorList>
            <person name="Goeker M."/>
        </authorList>
    </citation>
    <scope>NUCLEOTIDE SEQUENCE [LARGE SCALE GENOMIC DNA]</scope>
    <source>
        <strain evidence="1 2">DSM 23837</strain>
    </source>
</reference>
<sequence>MLKTTNSLEDFLIFLEDKGFKFQEDVIAFIYFGKRYTELPDHLIIIAIEFTLKSQIKFDGSFYLSLLEAIKEKKINSRKEAYHFVKEIGLAI</sequence>
<protein>
    <submittedName>
        <fullName evidence="1">Uncharacterized protein</fullName>
    </submittedName>
</protein>
<dbReference type="Proteomes" id="UP001223586">
    <property type="component" value="Unassembled WGS sequence"/>
</dbReference>
<name>A0ABT9WS50_9BACI</name>
<accession>A0ABT9WS50</accession>
<evidence type="ECO:0000313" key="1">
    <source>
        <dbReference type="EMBL" id="MDQ0176124.1"/>
    </source>
</evidence>
<keyword evidence="2" id="KW-1185">Reference proteome</keyword>
<organism evidence="1 2">
    <name type="scientific">Bacillus chungangensis</name>
    <dbReference type="NCBI Taxonomy" id="587633"/>
    <lineage>
        <taxon>Bacteria</taxon>
        <taxon>Bacillati</taxon>
        <taxon>Bacillota</taxon>
        <taxon>Bacilli</taxon>
        <taxon>Bacillales</taxon>
        <taxon>Bacillaceae</taxon>
        <taxon>Bacillus</taxon>
    </lineage>
</organism>
<gene>
    <name evidence="1" type="ORF">J2S08_001960</name>
</gene>
<dbReference type="RefSeq" id="WP_307229025.1">
    <property type="nucleotide sequence ID" value="NZ_JAUSTT010000010.1"/>
</dbReference>
<dbReference type="EMBL" id="JAUSTT010000010">
    <property type="protein sequence ID" value="MDQ0176124.1"/>
    <property type="molecule type" value="Genomic_DNA"/>
</dbReference>
<proteinExistence type="predicted"/>
<dbReference type="InterPro" id="IPR046126">
    <property type="entry name" value="DUF6123"/>
</dbReference>